<evidence type="ECO:0000313" key="3">
    <source>
        <dbReference type="EMBL" id="MFC5531248.1"/>
    </source>
</evidence>
<gene>
    <name evidence="3" type="ORF">ACFPQ4_17655</name>
</gene>
<dbReference type="Pfam" id="PF26347">
    <property type="entry name" value="YtrI_sporulation"/>
    <property type="match status" value="1"/>
</dbReference>
<keyword evidence="1" id="KW-0472">Membrane</keyword>
<name>A0ABW0R3E8_9BACL</name>
<evidence type="ECO:0000259" key="2">
    <source>
        <dbReference type="Pfam" id="PF26347"/>
    </source>
</evidence>
<protein>
    <recommendedName>
        <fullName evidence="2">Sporulation membrane protein YtrI C-terminal domain-containing protein</fullName>
    </recommendedName>
</protein>
<proteinExistence type="predicted"/>
<evidence type="ECO:0000256" key="1">
    <source>
        <dbReference type="SAM" id="Phobius"/>
    </source>
</evidence>
<reference evidence="4" key="1">
    <citation type="journal article" date="2019" name="Int. J. Syst. Evol. Microbiol.">
        <title>The Global Catalogue of Microorganisms (GCM) 10K type strain sequencing project: providing services to taxonomists for standard genome sequencing and annotation.</title>
        <authorList>
            <consortium name="The Broad Institute Genomics Platform"/>
            <consortium name="The Broad Institute Genome Sequencing Center for Infectious Disease"/>
            <person name="Wu L."/>
            <person name="Ma J."/>
        </authorList>
    </citation>
    <scope>NUCLEOTIDE SEQUENCE [LARGE SCALE GENOMIC DNA]</scope>
    <source>
        <strain evidence="4">CGMCC 1.18578</strain>
    </source>
</reference>
<feature type="transmembrane region" description="Helical" evidence="1">
    <location>
        <begin position="12"/>
        <end position="33"/>
    </location>
</feature>
<keyword evidence="4" id="KW-1185">Reference proteome</keyword>
<dbReference type="RefSeq" id="WP_378113202.1">
    <property type="nucleotide sequence ID" value="NZ_JBHSNC010000052.1"/>
</dbReference>
<organism evidence="3 4">
    <name type="scientific">Cohnella yongneupensis</name>
    <dbReference type="NCBI Taxonomy" id="425006"/>
    <lineage>
        <taxon>Bacteria</taxon>
        <taxon>Bacillati</taxon>
        <taxon>Bacillota</taxon>
        <taxon>Bacilli</taxon>
        <taxon>Bacillales</taxon>
        <taxon>Paenibacillaceae</taxon>
        <taxon>Cohnella</taxon>
    </lineage>
</organism>
<comment type="caution">
    <text evidence="3">The sequence shown here is derived from an EMBL/GenBank/DDBJ whole genome shotgun (WGS) entry which is preliminary data.</text>
</comment>
<dbReference type="InterPro" id="IPR058620">
    <property type="entry name" value="YtrI_C"/>
</dbReference>
<sequence length="164" mass="18799">MRVPSFDRFRRFMQITAFFVCGMIVGSAVYSALMNDQYDLVIVENRLLRQQVDAMKESLKNEEKIRKTNVIKSIVPYVVVPLGNPELDVLTETDIKKRLKADLDIFLGRSIYNIGTDAPLARKLLNKIVYEIGDKNYEMSVQTMLVSDGVLQVWVRVDVKTPKP</sequence>
<dbReference type="Proteomes" id="UP001596108">
    <property type="component" value="Unassembled WGS sequence"/>
</dbReference>
<feature type="domain" description="Sporulation membrane protein YtrI C-terminal" evidence="2">
    <location>
        <begin position="85"/>
        <end position="157"/>
    </location>
</feature>
<keyword evidence="1" id="KW-1133">Transmembrane helix</keyword>
<keyword evidence="1" id="KW-0812">Transmembrane</keyword>
<evidence type="ECO:0000313" key="4">
    <source>
        <dbReference type="Proteomes" id="UP001596108"/>
    </source>
</evidence>
<accession>A0ABW0R3E8</accession>
<dbReference type="EMBL" id="JBHSNC010000052">
    <property type="protein sequence ID" value="MFC5531248.1"/>
    <property type="molecule type" value="Genomic_DNA"/>
</dbReference>